<gene>
    <name evidence="1" type="ORF">TRITD_6Bv1G163400</name>
</gene>
<reference evidence="1 2" key="1">
    <citation type="submission" date="2017-09" db="EMBL/GenBank/DDBJ databases">
        <authorList>
            <consortium name="International Durum Wheat Genome Sequencing Consortium (IDWGSC)"/>
            <person name="Milanesi L."/>
        </authorList>
    </citation>
    <scope>NUCLEOTIDE SEQUENCE [LARGE SCALE GENOMIC DNA]</scope>
    <source>
        <strain evidence="2">cv. Svevo</strain>
    </source>
</reference>
<evidence type="ECO:0000313" key="1">
    <source>
        <dbReference type="EMBL" id="VAI60063.1"/>
    </source>
</evidence>
<protein>
    <submittedName>
        <fullName evidence="1">Uncharacterized protein</fullName>
    </submittedName>
</protein>
<dbReference type="AlphaFoldDB" id="A0A9R0YR01"/>
<organism evidence="1 2">
    <name type="scientific">Triticum turgidum subsp. durum</name>
    <name type="common">Durum wheat</name>
    <name type="synonym">Triticum durum</name>
    <dbReference type="NCBI Taxonomy" id="4567"/>
    <lineage>
        <taxon>Eukaryota</taxon>
        <taxon>Viridiplantae</taxon>
        <taxon>Streptophyta</taxon>
        <taxon>Embryophyta</taxon>
        <taxon>Tracheophyta</taxon>
        <taxon>Spermatophyta</taxon>
        <taxon>Magnoliopsida</taxon>
        <taxon>Liliopsida</taxon>
        <taxon>Poales</taxon>
        <taxon>Poaceae</taxon>
        <taxon>BOP clade</taxon>
        <taxon>Pooideae</taxon>
        <taxon>Triticodae</taxon>
        <taxon>Triticeae</taxon>
        <taxon>Triticinae</taxon>
        <taxon>Triticum</taxon>
    </lineage>
</organism>
<dbReference type="PANTHER" id="PTHR34996:SF5">
    <property type="entry name" value="OS02G0713250 PROTEIN"/>
    <property type="match status" value="1"/>
</dbReference>
<evidence type="ECO:0000313" key="2">
    <source>
        <dbReference type="Proteomes" id="UP000324705"/>
    </source>
</evidence>
<keyword evidence="2" id="KW-1185">Reference proteome</keyword>
<name>A0A9R0YR01_TRITD</name>
<proteinExistence type="predicted"/>
<dbReference type="Gramene" id="TRITD6Bv1G163400.1">
    <property type="protein sequence ID" value="TRITD6Bv1G163400.1"/>
    <property type="gene ID" value="TRITD6Bv1G163400"/>
</dbReference>
<dbReference type="EMBL" id="LT934122">
    <property type="protein sequence ID" value="VAI60063.1"/>
    <property type="molecule type" value="Genomic_DNA"/>
</dbReference>
<dbReference type="OMA" id="SICCRES"/>
<dbReference type="Proteomes" id="UP000324705">
    <property type="component" value="Chromosome 6B"/>
</dbReference>
<accession>A0A9R0YR01</accession>
<sequence length="182" mass="20433">MSLSPAPEESYARLGIGFGFGRRWRRARGFRLGARNRFSVRRLRAKLLTFLGLVGRHARHLARRLSRRGGGSCPRNGSARTLVGGNGSQRWCPPGGEAAASKHKQQQQQAPRRAASFMRTNSFYAQAIAECLEFIKRNSVPVEDYGSAVVARERCKHVVKFELRVLKFLRGCDYLAGARHSY</sequence>
<dbReference type="PANTHER" id="PTHR34996">
    <property type="entry name" value="OS06G0327400 PROTEIN"/>
    <property type="match status" value="1"/>
</dbReference>